<dbReference type="SUPFAM" id="SSF50199">
    <property type="entry name" value="Staphylococcal nuclease"/>
    <property type="match status" value="1"/>
</dbReference>
<evidence type="ECO:0000313" key="2">
    <source>
        <dbReference type="EMBL" id="PWJ81640.1"/>
    </source>
</evidence>
<dbReference type="EMBL" id="QGGG01000010">
    <property type="protein sequence ID" value="PWJ81640.1"/>
    <property type="molecule type" value="Genomic_DNA"/>
</dbReference>
<organism evidence="2 3">
    <name type="scientific">Pseudaminobacter salicylatoxidans</name>
    <dbReference type="NCBI Taxonomy" id="93369"/>
    <lineage>
        <taxon>Bacteria</taxon>
        <taxon>Pseudomonadati</taxon>
        <taxon>Pseudomonadota</taxon>
        <taxon>Alphaproteobacteria</taxon>
        <taxon>Hyphomicrobiales</taxon>
        <taxon>Phyllobacteriaceae</taxon>
        <taxon>Pseudaminobacter</taxon>
    </lineage>
</organism>
<evidence type="ECO:0000313" key="3">
    <source>
        <dbReference type="Proteomes" id="UP000245396"/>
    </source>
</evidence>
<proteinExistence type="predicted"/>
<accession>A0A316C0V9</accession>
<feature type="compositionally biased region" description="Low complexity" evidence="1">
    <location>
        <begin position="245"/>
        <end position="272"/>
    </location>
</feature>
<reference evidence="2 3" key="1">
    <citation type="submission" date="2018-05" db="EMBL/GenBank/DDBJ databases">
        <title>Genomic Encyclopedia of Type Strains, Phase IV (KMG-IV): sequencing the most valuable type-strain genomes for metagenomic binning, comparative biology and taxonomic classification.</title>
        <authorList>
            <person name="Goeker M."/>
        </authorList>
    </citation>
    <scope>NUCLEOTIDE SEQUENCE [LARGE SCALE GENOMIC DNA]</scope>
    <source>
        <strain evidence="2 3">DSM 6986</strain>
    </source>
</reference>
<feature type="region of interest" description="Disordered" evidence="1">
    <location>
        <begin position="237"/>
        <end position="272"/>
    </location>
</feature>
<keyword evidence="3" id="KW-1185">Reference proteome</keyword>
<sequence length="272" mass="28084">MRPGIFLGSVVFIAGLGIAIMAGGQAVSSDQAASSTPGEDEAVFGSFEQKEPGPLDTAADAVVDALVGTHHPNERVGASGKTLAQAATQQAVAPDAPAATSSGSNATAMQYKKKTLYRPVAVDAGTIDAMGYRLVIAGVIPLEPEAKCDFEGKAWPCGVRARTEFRAWLRDRAVTCEVPTEPSSRAISTHCHIGTDDAGKWLVENGWARAETAGPYAGLGKQAQDAKRGVFGKPPALMPETLVSPEAANLPEPLPAPDITATPPADLSGPSE</sequence>
<dbReference type="AlphaFoldDB" id="A0A316C0V9"/>
<name>A0A316C0V9_PSESE</name>
<evidence type="ECO:0008006" key="4">
    <source>
        <dbReference type="Google" id="ProtNLM"/>
    </source>
</evidence>
<evidence type="ECO:0000256" key="1">
    <source>
        <dbReference type="SAM" id="MobiDB-lite"/>
    </source>
</evidence>
<protein>
    <recommendedName>
        <fullName evidence="4">Endonuclease YncB(Thermonuclease family)</fullName>
    </recommendedName>
</protein>
<dbReference type="Gene3D" id="2.40.50.90">
    <property type="match status" value="1"/>
</dbReference>
<dbReference type="Proteomes" id="UP000245396">
    <property type="component" value="Unassembled WGS sequence"/>
</dbReference>
<comment type="caution">
    <text evidence="2">The sequence shown here is derived from an EMBL/GenBank/DDBJ whole genome shotgun (WGS) entry which is preliminary data.</text>
</comment>
<dbReference type="RefSeq" id="WP_109613594.1">
    <property type="nucleotide sequence ID" value="NZ_QGGG01000010.1"/>
</dbReference>
<dbReference type="InterPro" id="IPR035437">
    <property type="entry name" value="SNase_OB-fold_sf"/>
</dbReference>
<gene>
    <name evidence="2" type="ORF">C7441_110176</name>
</gene>
<dbReference type="STRING" id="1192868.GCA_000304395_03412"/>
<dbReference type="OrthoDB" id="9810674at2"/>